<dbReference type="EMBL" id="QTSX02001653">
    <property type="protein sequence ID" value="KAJ9079792.1"/>
    <property type="molecule type" value="Genomic_DNA"/>
</dbReference>
<evidence type="ECO:0000313" key="1">
    <source>
        <dbReference type="EMBL" id="KAJ9079792.1"/>
    </source>
</evidence>
<organism evidence="1 2">
    <name type="scientific">Entomophthora muscae</name>
    <dbReference type="NCBI Taxonomy" id="34485"/>
    <lineage>
        <taxon>Eukaryota</taxon>
        <taxon>Fungi</taxon>
        <taxon>Fungi incertae sedis</taxon>
        <taxon>Zoopagomycota</taxon>
        <taxon>Entomophthoromycotina</taxon>
        <taxon>Entomophthoromycetes</taxon>
        <taxon>Entomophthorales</taxon>
        <taxon>Entomophthoraceae</taxon>
        <taxon>Entomophthora</taxon>
    </lineage>
</organism>
<reference evidence="1" key="1">
    <citation type="submission" date="2022-04" db="EMBL/GenBank/DDBJ databases">
        <title>Genome of the entomopathogenic fungus Entomophthora muscae.</title>
        <authorList>
            <person name="Elya C."/>
            <person name="Lovett B.R."/>
            <person name="Lee E."/>
            <person name="Macias A.M."/>
            <person name="Hajek A.E."/>
            <person name="De Bivort B.L."/>
            <person name="Kasson M.T."/>
            <person name="De Fine Licht H.H."/>
            <person name="Stajich J.E."/>
        </authorList>
    </citation>
    <scope>NUCLEOTIDE SEQUENCE</scope>
    <source>
        <strain evidence="1">Berkeley</strain>
    </source>
</reference>
<keyword evidence="2" id="KW-1185">Reference proteome</keyword>
<comment type="caution">
    <text evidence="1">The sequence shown here is derived from an EMBL/GenBank/DDBJ whole genome shotgun (WGS) entry which is preliminary data.</text>
</comment>
<sequence length="79" mass="8454">MLLKSTVDYIALKALSEIKASSKPSGNGIKTANSKLKSASFSIQQLLKYAPQLDFDVLSTQISTAPLADVSEIVKPDDL</sequence>
<accession>A0ACC2TYU7</accession>
<name>A0ACC2TYU7_9FUNG</name>
<gene>
    <name evidence="1" type="ORF">DSO57_1031849</name>
</gene>
<evidence type="ECO:0000313" key="2">
    <source>
        <dbReference type="Proteomes" id="UP001165960"/>
    </source>
</evidence>
<proteinExistence type="predicted"/>
<protein>
    <submittedName>
        <fullName evidence="1">Uncharacterized protein</fullName>
    </submittedName>
</protein>
<dbReference type="Proteomes" id="UP001165960">
    <property type="component" value="Unassembled WGS sequence"/>
</dbReference>